<dbReference type="PANTHER" id="PTHR47506">
    <property type="entry name" value="TRANSCRIPTIONAL REGULATORY PROTEIN"/>
    <property type="match status" value="1"/>
</dbReference>
<organism evidence="6 7">
    <name type="scientific">Halioglobus maricola</name>
    <dbReference type="NCBI Taxonomy" id="2601894"/>
    <lineage>
        <taxon>Bacteria</taxon>
        <taxon>Pseudomonadati</taxon>
        <taxon>Pseudomonadota</taxon>
        <taxon>Gammaproteobacteria</taxon>
        <taxon>Cellvibrionales</taxon>
        <taxon>Halieaceae</taxon>
        <taxon>Halioglobus</taxon>
    </lineage>
</organism>
<dbReference type="Proteomes" id="UP000326287">
    <property type="component" value="Chromosome"/>
</dbReference>
<dbReference type="SUPFAM" id="SSF48498">
    <property type="entry name" value="Tetracyclin repressor-like, C-terminal domain"/>
    <property type="match status" value="1"/>
</dbReference>
<dbReference type="PANTHER" id="PTHR47506:SF1">
    <property type="entry name" value="HTH-TYPE TRANSCRIPTIONAL REGULATOR YJDC"/>
    <property type="match status" value="1"/>
</dbReference>
<keyword evidence="3" id="KW-0804">Transcription</keyword>
<dbReference type="PROSITE" id="PS50977">
    <property type="entry name" value="HTH_TETR_2"/>
    <property type="match status" value="1"/>
</dbReference>
<dbReference type="RefSeq" id="WP_152660536.1">
    <property type="nucleotide sequence ID" value="NZ_CP036422.1"/>
</dbReference>
<feature type="DNA-binding region" description="H-T-H motif" evidence="4">
    <location>
        <begin position="31"/>
        <end position="50"/>
    </location>
</feature>
<dbReference type="SUPFAM" id="SSF46689">
    <property type="entry name" value="Homeodomain-like"/>
    <property type="match status" value="1"/>
</dbReference>
<dbReference type="Pfam" id="PF16925">
    <property type="entry name" value="TetR_C_13"/>
    <property type="match status" value="1"/>
</dbReference>
<evidence type="ECO:0000256" key="4">
    <source>
        <dbReference type="PROSITE-ProRule" id="PRU00335"/>
    </source>
</evidence>
<dbReference type="Gene3D" id="1.10.10.60">
    <property type="entry name" value="Homeodomain-like"/>
    <property type="match status" value="1"/>
</dbReference>
<evidence type="ECO:0000313" key="6">
    <source>
        <dbReference type="EMBL" id="QFU74424.1"/>
    </source>
</evidence>
<dbReference type="KEGG" id="halc:EY643_01455"/>
<evidence type="ECO:0000259" key="5">
    <source>
        <dbReference type="PROSITE" id="PS50977"/>
    </source>
</evidence>
<evidence type="ECO:0000256" key="1">
    <source>
        <dbReference type="ARBA" id="ARBA00023015"/>
    </source>
</evidence>
<dbReference type="InterPro" id="IPR036271">
    <property type="entry name" value="Tet_transcr_reg_TetR-rel_C_sf"/>
</dbReference>
<keyword evidence="7" id="KW-1185">Reference proteome</keyword>
<protein>
    <submittedName>
        <fullName evidence="6">TetR/AcrR family transcriptional regulator</fullName>
    </submittedName>
</protein>
<name>A0A5P9NGU2_9GAMM</name>
<dbReference type="Gene3D" id="1.10.357.10">
    <property type="entry name" value="Tetracycline Repressor, domain 2"/>
    <property type="match status" value="1"/>
</dbReference>
<feature type="domain" description="HTH tetR-type" evidence="5">
    <location>
        <begin position="8"/>
        <end position="68"/>
    </location>
</feature>
<evidence type="ECO:0000256" key="3">
    <source>
        <dbReference type="ARBA" id="ARBA00023163"/>
    </source>
</evidence>
<sequence length="200" mass="21758">MPRGRPRKFDEDLALMGAMNLFWAKGLSATSLDDLAIAMSMNRPSIYNAFGNKEAIYRKSLERFCGQLDQELQSTLSSGKSLVGALHAFFDQAIDVYCSSQPPLGCLMICTAPSEAINHPEVGDDLKGLIKRLDAGLTDRLVRAQHEGELPEAAQPKLGAQLLQATLQSIALRARSGHSKTSLRKLARYSINLIVSDKGG</sequence>
<accession>A0A5P9NGU2</accession>
<dbReference type="GO" id="GO:0003677">
    <property type="term" value="F:DNA binding"/>
    <property type="evidence" value="ECO:0007669"/>
    <property type="project" value="UniProtKB-UniRule"/>
</dbReference>
<keyword evidence="2 4" id="KW-0238">DNA-binding</keyword>
<dbReference type="Pfam" id="PF00440">
    <property type="entry name" value="TetR_N"/>
    <property type="match status" value="1"/>
</dbReference>
<dbReference type="OrthoDB" id="270177at2"/>
<reference evidence="6 7" key="1">
    <citation type="submission" date="2019-02" db="EMBL/GenBank/DDBJ databases">
        <authorList>
            <person name="Li S.-H."/>
        </authorList>
    </citation>
    <scope>NUCLEOTIDE SEQUENCE [LARGE SCALE GENOMIC DNA]</scope>
    <source>
        <strain evidence="6 7">IMCC14385</strain>
    </source>
</reference>
<keyword evidence="1" id="KW-0805">Transcription regulation</keyword>
<gene>
    <name evidence="6" type="ORF">EY643_01455</name>
</gene>
<dbReference type="InterPro" id="IPR011075">
    <property type="entry name" value="TetR_C"/>
</dbReference>
<evidence type="ECO:0000256" key="2">
    <source>
        <dbReference type="ARBA" id="ARBA00023125"/>
    </source>
</evidence>
<dbReference type="InterPro" id="IPR001647">
    <property type="entry name" value="HTH_TetR"/>
</dbReference>
<dbReference type="AlphaFoldDB" id="A0A5P9NGU2"/>
<evidence type="ECO:0000313" key="7">
    <source>
        <dbReference type="Proteomes" id="UP000326287"/>
    </source>
</evidence>
<dbReference type="InterPro" id="IPR009057">
    <property type="entry name" value="Homeodomain-like_sf"/>
</dbReference>
<proteinExistence type="predicted"/>
<dbReference type="EMBL" id="CP036422">
    <property type="protein sequence ID" value="QFU74424.1"/>
    <property type="molecule type" value="Genomic_DNA"/>
</dbReference>